<dbReference type="GO" id="GO:0051117">
    <property type="term" value="F:ATPase binding"/>
    <property type="evidence" value="ECO:0007669"/>
    <property type="project" value="TreeGrafter"/>
</dbReference>
<accession>A0A0F9M804</accession>
<dbReference type="PANTHER" id="PTHR10381:SF70">
    <property type="entry name" value="ATP-DEPENDENT CLP PROTEASE PROTEOLYTIC SUBUNIT"/>
    <property type="match status" value="1"/>
</dbReference>
<evidence type="ECO:0000256" key="1">
    <source>
        <dbReference type="ARBA" id="ARBA00007039"/>
    </source>
</evidence>
<dbReference type="NCBIfam" id="NF045542">
    <property type="entry name" value="Clp_rel_HeadMat"/>
    <property type="match status" value="1"/>
</dbReference>
<dbReference type="PANTHER" id="PTHR10381">
    <property type="entry name" value="ATP-DEPENDENT CLP PROTEASE PROTEOLYTIC SUBUNIT"/>
    <property type="match status" value="1"/>
</dbReference>
<evidence type="ECO:0000313" key="4">
    <source>
        <dbReference type="EMBL" id="KKN01844.1"/>
    </source>
</evidence>
<comment type="caution">
    <text evidence="4">The sequence shown here is derived from an EMBL/GenBank/DDBJ whole genome shotgun (WGS) entry which is preliminary data.</text>
</comment>
<proteinExistence type="inferred from homology"/>
<dbReference type="Gene3D" id="3.90.226.10">
    <property type="entry name" value="2-enoyl-CoA Hydratase, Chain A, domain 1"/>
    <property type="match status" value="1"/>
</dbReference>
<organism evidence="4">
    <name type="scientific">marine sediment metagenome</name>
    <dbReference type="NCBI Taxonomy" id="412755"/>
    <lineage>
        <taxon>unclassified sequences</taxon>
        <taxon>metagenomes</taxon>
        <taxon>ecological metagenomes</taxon>
    </lineage>
</organism>
<gene>
    <name evidence="4" type="ORF">LCGC14_1123610</name>
</gene>
<dbReference type="GO" id="GO:0006515">
    <property type="term" value="P:protein quality control for misfolded or incompletely synthesized proteins"/>
    <property type="evidence" value="ECO:0007669"/>
    <property type="project" value="TreeGrafter"/>
</dbReference>
<dbReference type="InterPro" id="IPR001907">
    <property type="entry name" value="ClpP"/>
</dbReference>
<dbReference type="GO" id="GO:0009368">
    <property type="term" value="C:endopeptidase Clp complex"/>
    <property type="evidence" value="ECO:0007669"/>
    <property type="project" value="TreeGrafter"/>
</dbReference>
<name>A0A0F9M804_9ZZZZ</name>
<dbReference type="AlphaFoldDB" id="A0A0F9M804"/>
<dbReference type="SUPFAM" id="SSF52096">
    <property type="entry name" value="ClpP/crotonase"/>
    <property type="match status" value="1"/>
</dbReference>
<dbReference type="GO" id="GO:0004252">
    <property type="term" value="F:serine-type endopeptidase activity"/>
    <property type="evidence" value="ECO:0007669"/>
    <property type="project" value="InterPro"/>
</dbReference>
<protein>
    <recommendedName>
        <fullName evidence="5">ATP-dependent Clp protease proteolytic subunit</fullName>
    </recommendedName>
</protein>
<evidence type="ECO:0008006" key="5">
    <source>
        <dbReference type="Google" id="ProtNLM"/>
    </source>
</evidence>
<dbReference type="PRINTS" id="PR00127">
    <property type="entry name" value="CLPPROTEASEP"/>
</dbReference>
<evidence type="ECO:0000256" key="3">
    <source>
        <dbReference type="ARBA" id="ARBA00022801"/>
    </source>
</evidence>
<sequence>MTTNKRKWLRVEMAADDPTVADLFIFGFIGDWIDQLWEDMGLGFDSDTTAKSFQDEVDALPDNVKTIKLHVNSPGGDVFGAVTIANILRLWAQSEGRSVESFVEGLAASAASLVIQAGDPIRIADNGLIMIHDPWTGVRGNAIEIRKVAEELDTITRSAIVPTYQWHSSLDEDAIVALMEATTWMGADEAIENGFATEKIEGLKAAASLEPRALSTLSIPEKYRARVEALLVNPEPGPETDTPVDEPSAPAAEATGVLRMCREADCLDIAEELIAAGASLKAVRVRVATETESRKQADARATEIRGLCEKANLGEFAENYISGQMPTESIRAHLTIMTAKMDG</sequence>
<dbReference type="EMBL" id="LAZR01005216">
    <property type="protein sequence ID" value="KKN01844.1"/>
    <property type="molecule type" value="Genomic_DNA"/>
</dbReference>
<evidence type="ECO:0000256" key="2">
    <source>
        <dbReference type="ARBA" id="ARBA00022490"/>
    </source>
</evidence>
<dbReference type="CDD" id="cd07016">
    <property type="entry name" value="S14_ClpP_1"/>
    <property type="match status" value="1"/>
</dbReference>
<dbReference type="InterPro" id="IPR023562">
    <property type="entry name" value="ClpP/TepA"/>
</dbReference>
<feature type="non-terminal residue" evidence="4">
    <location>
        <position position="343"/>
    </location>
</feature>
<keyword evidence="2" id="KW-0963">Cytoplasm</keyword>
<dbReference type="Pfam" id="PF00574">
    <property type="entry name" value="CLP_protease"/>
    <property type="match status" value="1"/>
</dbReference>
<dbReference type="GO" id="GO:0004176">
    <property type="term" value="F:ATP-dependent peptidase activity"/>
    <property type="evidence" value="ECO:0007669"/>
    <property type="project" value="InterPro"/>
</dbReference>
<comment type="similarity">
    <text evidence="1">Belongs to the peptidase S14 family.</text>
</comment>
<keyword evidence="3" id="KW-0378">Hydrolase</keyword>
<reference evidence="4" key="1">
    <citation type="journal article" date="2015" name="Nature">
        <title>Complex archaea that bridge the gap between prokaryotes and eukaryotes.</title>
        <authorList>
            <person name="Spang A."/>
            <person name="Saw J.H."/>
            <person name="Jorgensen S.L."/>
            <person name="Zaremba-Niedzwiedzka K."/>
            <person name="Martijn J."/>
            <person name="Lind A.E."/>
            <person name="van Eijk R."/>
            <person name="Schleper C."/>
            <person name="Guy L."/>
            <person name="Ettema T.J."/>
        </authorList>
    </citation>
    <scope>NUCLEOTIDE SEQUENCE</scope>
</reference>
<dbReference type="InterPro" id="IPR029045">
    <property type="entry name" value="ClpP/crotonase-like_dom_sf"/>
</dbReference>